<dbReference type="Proteomes" id="UP000234767">
    <property type="component" value="Unassembled WGS sequence"/>
</dbReference>
<gene>
    <name evidence="1" type="ORF">CYK00_12440</name>
</gene>
<name>A0A2I1X8Z8_NEISI</name>
<comment type="caution">
    <text evidence="1">The sequence shown here is derived from an EMBL/GenBank/DDBJ whole genome shotgun (WGS) entry which is preliminary data.</text>
</comment>
<feature type="non-terminal residue" evidence="1">
    <location>
        <position position="76"/>
    </location>
</feature>
<sequence length="76" mass="8634">MADWCRDKAKSLAVQDIINRWKVLNKIFADEVIGRLSKVEYALPNGAMSDLRHLLAESQRLQNQAVRPLQSAVDEV</sequence>
<organism evidence="1 2">
    <name type="scientific">Neisseria sicca</name>
    <dbReference type="NCBI Taxonomy" id="490"/>
    <lineage>
        <taxon>Bacteria</taxon>
        <taxon>Pseudomonadati</taxon>
        <taxon>Pseudomonadota</taxon>
        <taxon>Betaproteobacteria</taxon>
        <taxon>Neisseriales</taxon>
        <taxon>Neisseriaceae</taxon>
        <taxon>Neisseria</taxon>
    </lineage>
</organism>
<evidence type="ECO:0008006" key="3">
    <source>
        <dbReference type="Google" id="ProtNLM"/>
    </source>
</evidence>
<accession>A0A2I1X8Z8</accession>
<proteinExistence type="predicted"/>
<dbReference type="AlphaFoldDB" id="A0A2I1X8Z8"/>
<evidence type="ECO:0000313" key="2">
    <source>
        <dbReference type="Proteomes" id="UP000234767"/>
    </source>
</evidence>
<reference evidence="1 2" key="1">
    <citation type="submission" date="2017-12" db="EMBL/GenBank/DDBJ databases">
        <title>Phylogenetic diversity of female urinary microbiome.</title>
        <authorList>
            <person name="Thomas-White K."/>
            <person name="Wolfe A.J."/>
        </authorList>
    </citation>
    <scope>NUCLEOTIDE SEQUENCE [LARGE SCALE GENOMIC DNA]</scope>
    <source>
        <strain evidence="1 2">UMB0321</strain>
    </source>
</reference>
<dbReference type="RefSeq" id="WP_180949672.1">
    <property type="nucleotide sequence ID" value="NZ_PKJO01000044.1"/>
</dbReference>
<evidence type="ECO:0000313" key="1">
    <source>
        <dbReference type="EMBL" id="PLA39108.1"/>
    </source>
</evidence>
<protein>
    <recommendedName>
        <fullName evidence="3">Transposase</fullName>
    </recommendedName>
</protein>
<dbReference type="EMBL" id="PKJO01000044">
    <property type="protein sequence ID" value="PLA39108.1"/>
    <property type="molecule type" value="Genomic_DNA"/>
</dbReference>